<evidence type="ECO:0000256" key="12">
    <source>
        <dbReference type="PROSITE-ProRule" id="PRU00023"/>
    </source>
</evidence>
<organism evidence="17 18">
    <name type="scientific">Adineta steineri</name>
    <dbReference type="NCBI Taxonomy" id="433720"/>
    <lineage>
        <taxon>Eukaryota</taxon>
        <taxon>Metazoa</taxon>
        <taxon>Spiralia</taxon>
        <taxon>Gnathifera</taxon>
        <taxon>Rotifera</taxon>
        <taxon>Eurotatoria</taxon>
        <taxon>Bdelloidea</taxon>
        <taxon>Adinetida</taxon>
        <taxon>Adinetidae</taxon>
        <taxon>Adineta</taxon>
    </lineage>
</organism>
<feature type="transmembrane region" description="Helical" evidence="14">
    <location>
        <begin position="633"/>
        <end position="653"/>
    </location>
</feature>
<evidence type="ECO:0000256" key="1">
    <source>
        <dbReference type="ARBA" id="ARBA00004141"/>
    </source>
</evidence>
<sequence>MPTQIFIIPPKQTRPHKSLTETNSDRSPQEGKNSQSVPSTPLNEQITSSSENKLSVIKVIPSVRISPPQQIIDSLLDWDDEDRHFGRRPTFIRNRQQQKLFHERLAKIQEGIVQTGNSTISAVVSAPIAELPGGQSATNATDHTTTTTTSIKQEGSLDTGDTQGQTLLHLAAKLGHEEIMRMLISETSHANMLLNARGQTPLLCAIEAGATSTATLLMEQDPLSLTCKDHIGSSVFHYATEQRNDIVLSRAISLLKRLSSSAARVTALQRLVERNSNGKTPFVIAIEKGSLKCIKYILSSKWLHRNVEIADFINSDSLKTTIDKDQLDIASFFVSDTRRFAAIIQIQIDVNGRAYNVLEYAIALKKSEFVRTFISVRIPGDERELYRSYKNFLRHYNVAYSGSSYDQTPVQRMLTMTEMVPLVPLLLEQFVGEDGIDLSVVDDCLRARPSPHRCIFGRSKRFSTSNWLKQHPLSLIAEANHAPVYDHDIVKMCVDLKFQLFGNFLYLLILCAQVFFVCLYTGVALSSPTPPRSYYDAANITCKQLCEGLTLDPIDPLPGNVLLRFLRALLLLCSGIALLKEFIQLLTQREKYFRGFFVNFLELHTYVCAILFAMDLNQCTQRTGLRCKWQWEAGALGMASVWTLLLLVFMNALKIGKYGLLFVSVFLTFLKFCLIYVFIWIGYIIAFHMLFVNKKPQFTSVFYSIPKTLAMLTGEYDFDDLFFPNGKVLQGSEAAMVLYSTFVFTMNIVIMNIMVGLAVSDVKRFRLNAKREHLRARIETCLGLQAKFGLLCETCSRLVLALSKRSFFPRFQNRVTQIHGIKKYYLWKLELRTPRVDLPQSTIVLPYRNSNNQLQSNIQSSRSSKHHSTREFVTCEIGYYRHHIDRAGEPLLQENDHTRLMRKTDELRDVFEKANARVHNELRKLTMSLQSDFDEIKRKLLEG</sequence>
<dbReference type="PANTHER" id="PTHR47143:SF1">
    <property type="entry name" value="ION_TRANS DOMAIN-CONTAINING PROTEIN"/>
    <property type="match status" value="1"/>
</dbReference>
<dbReference type="PROSITE" id="PS50088">
    <property type="entry name" value="ANK_REPEAT"/>
    <property type="match status" value="1"/>
</dbReference>
<feature type="transmembrane region" description="Helical" evidence="14">
    <location>
        <begin position="504"/>
        <end position="525"/>
    </location>
</feature>
<dbReference type="InterPro" id="IPR005821">
    <property type="entry name" value="Ion_trans_dom"/>
</dbReference>
<dbReference type="InterPro" id="IPR036770">
    <property type="entry name" value="Ankyrin_rpt-contain_sf"/>
</dbReference>
<keyword evidence="10" id="KW-0325">Glycoprotein</keyword>
<evidence type="ECO:0000256" key="5">
    <source>
        <dbReference type="ARBA" id="ARBA00022737"/>
    </source>
</evidence>
<dbReference type="InterPro" id="IPR002110">
    <property type="entry name" value="Ankyrin_rpt"/>
</dbReference>
<evidence type="ECO:0000313" key="17">
    <source>
        <dbReference type="EMBL" id="CAF3612551.1"/>
    </source>
</evidence>
<dbReference type="EMBL" id="CAJNOG010000101">
    <property type="protein sequence ID" value="CAF0943449.1"/>
    <property type="molecule type" value="Genomic_DNA"/>
</dbReference>
<feature type="transmembrane region" description="Helical" evidence="14">
    <location>
        <begin position="660"/>
        <end position="686"/>
    </location>
</feature>
<evidence type="ECO:0000313" key="16">
    <source>
        <dbReference type="EMBL" id="CAF0943449.1"/>
    </source>
</evidence>
<evidence type="ECO:0000256" key="3">
    <source>
        <dbReference type="ARBA" id="ARBA00022606"/>
    </source>
</evidence>
<evidence type="ECO:0000256" key="14">
    <source>
        <dbReference type="SAM" id="Phobius"/>
    </source>
</evidence>
<evidence type="ECO:0000256" key="7">
    <source>
        <dbReference type="ARBA" id="ARBA00023043"/>
    </source>
</evidence>
<dbReference type="SUPFAM" id="SSF48403">
    <property type="entry name" value="Ankyrin repeat"/>
    <property type="match status" value="1"/>
</dbReference>
<evidence type="ECO:0000313" key="18">
    <source>
        <dbReference type="Proteomes" id="UP000663844"/>
    </source>
</evidence>
<evidence type="ECO:0000256" key="4">
    <source>
        <dbReference type="ARBA" id="ARBA00022692"/>
    </source>
</evidence>
<evidence type="ECO:0000256" key="10">
    <source>
        <dbReference type="ARBA" id="ARBA00023180"/>
    </source>
</evidence>
<feature type="transmembrane region" description="Helical" evidence="14">
    <location>
        <begin position="592"/>
        <end position="613"/>
    </location>
</feature>
<dbReference type="GO" id="GO:0005216">
    <property type="term" value="F:monoatomic ion channel activity"/>
    <property type="evidence" value="ECO:0007669"/>
    <property type="project" value="InterPro"/>
</dbReference>
<comment type="subcellular location">
    <subcellularLocation>
        <location evidence="1">Membrane</location>
        <topology evidence="1">Multi-pass membrane protein</topology>
    </subcellularLocation>
</comment>
<feature type="region of interest" description="Disordered" evidence="13">
    <location>
        <begin position="1"/>
        <end position="50"/>
    </location>
</feature>
<dbReference type="AlphaFoldDB" id="A0A818NZ03"/>
<keyword evidence="6 14" id="KW-1133">Transmembrane helix</keyword>
<name>A0A818NZ03_9BILA</name>
<dbReference type="Proteomes" id="UP000663845">
    <property type="component" value="Unassembled WGS sequence"/>
</dbReference>
<dbReference type="SMART" id="SM00248">
    <property type="entry name" value="ANK"/>
    <property type="match status" value="4"/>
</dbReference>
<accession>A0A818NZ03</accession>
<evidence type="ECO:0000259" key="15">
    <source>
        <dbReference type="Pfam" id="PF00520"/>
    </source>
</evidence>
<comment type="caution">
    <text evidence="17">The sequence shown here is derived from an EMBL/GenBank/DDBJ whole genome shotgun (WGS) entry which is preliminary data.</text>
</comment>
<evidence type="ECO:0000256" key="2">
    <source>
        <dbReference type="ARBA" id="ARBA00022448"/>
    </source>
</evidence>
<dbReference type="PROSITE" id="PS50297">
    <property type="entry name" value="ANK_REP_REGION"/>
    <property type="match status" value="1"/>
</dbReference>
<keyword evidence="8" id="KW-0406">Ion transport</keyword>
<evidence type="ECO:0000256" key="11">
    <source>
        <dbReference type="ARBA" id="ARBA00023303"/>
    </source>
</evidence>
<feature type="compositionally biased region" description="Polar residues" evidence="13">
    <location>
        <begin position="30"/>
        <end position="50"/>
    </location>
</feature>
<keyword evidence="2" id="KW-0813">Transport</keyword>
<dbReference type="Proteomes" id="UP000663844">
    <property type="component" value="Unassembled WGS sequence"/>
</dbReference>
<evidence type="ECO:0000256" key="6">
    <source>
        <dbReference type="ARBA" id="ARBA00022989"/>
    </source>
</evidence>
<dbReference type="Gene3D" id="1.25.40.20">
    <property type="entry name" value="Ankyrin repeat-containing domain"/>
    <property type="match status" value="1"/>
</dbReference>
<dbReference type="GO" id="GO:1902495">
    <property type="term" value="C:transmembrane transporter complex"/>
    <property type="evidence" value="ECO:0007669"/>
    <property type="project" value="TreeGrafter"/>
</dbReference>
<feature type="repeat" description="ANK" evidence="12">
    <location>
        <begin position="163"/>
        <end position="195"/>
    </location>
</feature>
<gene>
    <name evidence="16" type="ORF">JYZ213_LOCUS12868</name>
    <name evidence="17" type="ORF">OXD698_LOCUS6999</name>
</gene>
<keyword evidence="11" id="KW-0407">Ion channel</keyword>
<feature type="compositionally biased region" description="Low complexity" evidence="13">
    <location>
        <begin position="138"/>
        <end position="149"/>
    </location>
</feature>
<dbReference type="EMBL" id="CAJOAZ010000313">
    <property type="protein sequence ID" value="CAF3612551.1"/>
    <property type="molecule type" value="Genomic_DNA"/>
</dbReference>
<feature type="transmembrane region" description="Helical" evidence="14">
    <location>
        <begin position="737"/>
        <end position="760"/>
    </location>
</feature>
<evidence type="ECO:0000256" key="9">
    <source>
        <dbReference type="ARBA" id="ARBA00023136"/>
    </source>
</evidence>
<protein>
    <recommendedName>
        <fullName evidence="15">Ion transport domain-containing protein</fullName>
    </recommendedName>
</protein>
<dbReference type="Pfam" id="PF12796">
    <property type="entry name" value="Ank_2"/>
    <property type="match status" value="1"/>
</dbReference>
<proteinExistence type="predicted"/>
<feature type="region of interest" description="Disordered" evidence="13">
    <location>
        <begin position="134"/>
        <end position="160"/>
    </location>
</feature>
<feature type="domain" description="Ion transport" evidence="15">
    <location>
        <begin position="533"/>
        <end position="766"/>
    </location>
</feature>
<keyword evidence="9 14" id="KW-0472">Membrane</keyword>
<evidence type="ECO:0000256" key="13">
    <source>
        <dbReference type="SAM" id="MobiDB-lite"/>
    </source>
</evidence>
<keyword evidence="7 12" id="KW-0040">ANK repeat</keyword>
<keyword evidence="4 14" id="KW-0812">Transmembrane</keyword>
<evidence type="ECO:0000256" key="8">
    <source>
        <dbReference type="ARBA" id="ARBA00023065"/>
    </source>
</evidence>
<keyword evidence="5" id="KW-0677">Repeat</keyword>
<dbReference type="InterPro" id="IPR052076">
    <property type="entry name" value="TRP_cation_channel"/>
</dbReference>
<keyword evidence="3" id="KW-0716">Sensory transduction</keyword>
<reference evidence="17" key="1">
    <citation type="submission" date="2021-02" db="EMBL/GenBank/DDBJ databases">
        <authorList>
            <person name="Nowell W R."/>
        </authorList>
    </citation>
    <scope>NUCLEOTIDE SEQUENCE</scope>
</reference>
<dbReference type="Pfam" id="PF00520">
    <property type="entry name" value="Ion_trans"/>
    <property type="match status" value="1"/>
</dbReference>
<dbReference type="PANTHER" id="PTHR47143">
    <property type="entry name" value="TRANSIENT RECEPTOR POTENTIAL CATION CHANNEL PROTEIN PAINLESS"/>
    <property type="match status" value="1"/>
</dbReference>